<evidence type="ECO:0000256" key="2">
    <source>
        <dbReference type="ARBA" id="ARBA00023015"/>
    </source>
</evidence>
<accession>A0A859QMM9</accession>
<dbReference type="Proteomes" id="UP000510721">
    <property type="component" value="Chromosome"/>
</dbReference>
<evidence type="ECO:0000256" key="1">
    <source>
        <dbReference type="ARBA" id="ARBA00009437"/>
    </source>
</evidence>
<organism evidence="5 6">
    <name type="scientific">Sinorhizobium mexicanum</name>
    <dbReference type="NCBI Taxonomy" id="375549"/>
    <lineage>
        <taxon>Bacteria</taxon>
        <taxon>Pseudomonadati</taxon>
        <taxon>Pseudomonadota</taxon>
        <taxon>Alphaproteobacteria</taxon>
        <taxon>Hyphomicrobiales</taxon>
        <taxon>Rhizobiaceae</taxon>
        <taxon>Sinorhizobium/Ensifer group</taxon>
        <taxon>Sinorhizobium</taxon>
    </lineage>
</organism>
<keyword evidence="3" id="KW-0238">DNA-binding</keyword>
<evidence type="ECO:0000256" key="4">
    <source>
        <dbReference type="ARBA" id="ARBA00023163"/>
    </source>
</evidence>
<proteinExistence type="inferred from homology"/>
<reference evidence="5 6" key="1">
    <citation type="submission" date="2019-06" db="EMBL/GenBank/DDBJ databases">
        <title>Complete genome sequence of Ensifer mexicanus ITTG R7 isolated from nodules of Acacia angustissima (Mill.) Kuntze.</title>
        <authorList>
            <person name="Rincon-Rosales R."/>
            <person name="Rogel M.A."/>
            <person name="Guerrero G."/>
            <person name="Rincon-Molina C.I."/>
            <person name="Lopez-Lopez A."/>
            <person name="Martinez-Romero E."/>
        </authorList>
    </citation>
    <scope>NUCLEOTIDE SEQUENCE [LARGE SCALE GENOMIC DNA]</scope>
    <source>
        <strain evidence="5 6">ITTG R7</strain>
    </source>
</reference>
<dbReference type="GO" id="GO:0006351">
    <property type="term" value="P:DNA-templated transcription"/>
    <property type="evidence" value="ECO:0007669"/>
    <property type="project" value="TreeGrafter"/>
</dbReference>
<dbReference type="PRINTS" id="PR00039">
    <property type="entry name" value="HTHLYSR"/>
</dbReference>
<protein>
    <submittedName>
        <fullName evidence="5">LysR family transcriptional regulator</fullName>
    </submittedName>
</protein>
<comment type="similarity">
    <text evidence="1">Belongs to the LysR transcriptional regulatory family.</text>
</comment>
<dbReference type="GO" id="GO:0043565">
    <property type="term" value="F:sequence-specific DNA binding"/>
    <property type="evidence" value="ECO:0007669"/>
    <property type="project" value="TreeGrafter"/>
</dbReference>
<dbReference type="InterPro" id="IPR005119">
    <property type="entry name" value="LysR_subst-bd"/>
</dbReference>
<gene>
    <name evidence="5" type="ORF">FKV68_08675</name>
</gene>
<dbReference type="PROSITE" id="PS50931">
    <property type="entry name" value="HTH_LYSR"/>
    <property type="match status" value="1"/>
</dbReference>
<dbReference type="SUPFAM" id="SSF46785">
    <property type="entry name" value="Winged helix' DNA-binding domain"/>
    <property type="match status" value="1"/>
</dbReference>
<keyword evidence="4" id="KW-0804">Transcription</keyword>
<dbReference type="AlphaFoldDB" id="A0A859QMM9"/>
<evidence type="ECO:0000313" key="6">
    <source>
        <dbReference type="Proteomes" id="UP000510721"/>
    </source>
</evidence>
<dbReference type="EMBL" id="CP041238">
    <property type="protein sequence ID" value="QLL61516.1"/>
    <property type="molecule type" value="Genomic_DNA"/>
</dbReference>
<dbReference type="PANTHER" id="PTHR30537">
    <property type="entry name" value="HTH-TYPE TRANSCRIPTIONAL REGULATOR"/>
    <property type="match status" value="1"/>
</dbReference>
<dbReference type="PANTHER" id="PTHR30537:SF79">
    <property type="entry name" value="TRANSCRIPTIONAL REGULATOR-RELATED"/>
    <property type="match status" value="1"/>
</dbReference>
<keyword evidence="6" id="KW-1185">Reference proteome</keyword>
<dbReference type="SUPFAM" id="SSF53850">
    <property type="entry name" value="Periplasmic binding protein-like II"/>
    <property type="match status" value="1"/>
</dbReference>
<dbReference type="RefSeq" id="WP_180941067.1">
    <property type="nucleotide sequence ID" value="NZ_CP041238.1"/>
</dbReference>
<dbReference type="Pfam" id="PF00126">
    <property type="entry name" value="HTH_1"/>
    <property type="match status" value="1"/>
</dbReference>
<name>A0A859QMM9_9HYPH</name>
<dbReference type="KEGG" id="emx:FKV68_08675"/>
<evidence type="ECO:0000256" key="3">
    <source>
        <dbReference type="ARBA" id="ARBA00023125"/>
    </source>
</evidence>
<dbReference type="GO" id="GO:0003700">
    <property type="term" value="F:DNA-binding transcription factor activity"/>
    <property type="evidence" value="ECO:0007669"/>
    <property type="project" value="InterPro"/>
</dbReference>
<dbReference type="CDD" id="cd08432">
    <property type="entry name" value="PBP2_GcdR_TrpI_HvrB_AmpR_like"/>
    <property type="match status" value="1"/>
</dbReference>
<dbReference type="InterPro" id="IPR036390">
    <property type="entry name" value="WH_DNA-bd_sf"/>
</dbReference>
<dbReference type="InterPro" id="IPR058163">
    <property type="entry name" value="LysR-type_TF_proteobact-type"/>
</dbReference>
<dbReference type="Gene3D" id="1.10.10.10">
    <property type="entry name" value="Winged helix-like DNA-binding domain superfamily/Winged helix DNA-binding domain"/>
    <property type="match status" value="1"/>
</dbReference>
<evidence type="ECO:0000313" key="5">
    <source>
        <dbReference type="EMBL" id="QLL61516.1"/>
    </source>
</evidence>
<dbReference type="Gene3D" id="3.40.190.10">
    <property type="entry name" value="Periplasmic binding protein-like II"/>
    <property type="match status" value="2"/>
</dbReference>
<dbReference type="InterPro" id="IPR036388">
    <property type="entry name" value="WH-like_DNA-bd_sf"/>
</dbReference>
<keyword evidence="2" id="KW-0805">Transcription regulation</keyword>
<dbReference type="InterPro" id="IPR000847">
    <property type="entry name" value="LysR_HTH_N"/>
</dbReference>
<dbReference type="Pfam" id="PF03466">
    <property type="entry name" value="LysR_substrate"/>
    <property type="match status" value="1"/>
</dbReference>
<sequence length="312" mass="34958">MLQGPHKLRSGLPPLHALRAFESVGRTGSAKDAALELCITQSAISHQLRQLEDALGIKLFERRGRSLSLTLAGREYFVAVAQALALVRDRTETLIENEQQDTVTVASLPSFAIHWLIPRLSEFFSKHSRVNVNLRYTLMGESAPNDAADLRIRYGSGTWEGYMSQQILGGSLIVVCTPEYLKRHGQVRETTDLRRHQLIHDQNLSCWRQWFASQGLTDFPLSHELVLHDQHMAIAATLHGQGIGLCRSTLIADDLAKGRLVRLFEHSTDGENGYHVCWREEIRLSSAAKAFRRWLVAQSKACSSEVSYSSGD</sequence>